<gene>
    <name evidence="3" type="ORF">GMRT_12534</name>
</gene>
<evidence type="ECO:0000313" key="4">
    <source>
        <dbReference type="Proteomes" id="UP000315496"/>
    </source>
</evidence>
<accession>A0A4Z1SR91</accession>
<feature type="compositionally biased region" description="Low complexity" evidence="2">
    <location>
        <begin position="25"/>
        <end position="34"/>
    </location>
</feature>
<name>A0A4Z1SR91_GIAMU</name>
<comment type="caution">
    <text evidence="3">The sequence shown here is derived from an EMBL/GenBank/DDBJ whole genome shotgun (WGS) entry which is preliminary data.</text>
</comment>
<dbReference type="VEuPathDB" id="GiardiaDB:GMRT_12534"/>
<dbReference type="Proteomes" id="UP000315496">
    <property type="component" value="Chromosome 2"/>
</dbReference>
<keyword evidence="4" id="KW-1185">Reference proteome</keyword>
<organism evidence="3 4">
    <name type="scientific">Giardia muris</name>
    <dbReference type="NCBI Taxonomy" id="5742"/>
    <lineage>
        <taxon>Eukaryota</taxon>
        <taxon>Metamonada</taxon>
        <taxon>Diplomonadida</taxon>
        <taxon>Hexamitidae</taxon>
        <taxon>Giardiinae</taxon>
        <taxon>Giardia</taxon>
    </lineage>
</organism>
<feature type="coiled-coil region" evidence="1">
    <location>
        <begin position="435"/>
        <end position="462"/>
    </location>
</feature>
<feature type="compositionally biased region" description="Basic and acidic residues" evidence="2">
    <location>
        <begin position="8"/>
        <end position="24"/>
    </location>
</feature>
<protein>
    <submittedName>
        <fullName evidence="3">Uncharacterized protein</fullName>
    </submittedName>
</protein>
<feature type="region of interest" description="Disordered" evidence="2">
    <location>
        <begin position="699"/>
        <end position="732"/>
    </location>
</feature>
<evidence type="ECO:0000256" key="2">
    <source>
        <dbReference type="SAM" id="MobiDB-lite"/>
    </source>
</evidence>
<proteinExistence type="predicted"/>
<evidence type="ECO:0000256" key="1">
    <source>
        <dbReference type="SAM" id="Coils"/>
    </source>
</evidence>
<feature type="region of interest" description="Disordered" evidence="2">
    <location>
        <begin position="339"/>
        <end position="359"/>
    </location>
</feature>
<feature type="region of interest" description="Disordered" evidence="2">
    <location>
        <begin position="1"/>
        <end position="46"/>
    </location>
</feature>
<sequence>MPSMNSETRTRDLLRPEDLDHDGASAEPSGAEGAKQGGSATADETDLEMANKRIKELGTALEVERTRNAELCKNYAADITNLSSRLALAEASVHGEEGTTGISESLKLSTHLTSHPTQGETVADSAAQFGVAKPYIPSHGGSLVSSVSKAPRRDDLALSYGPTVGSRLLVSTGPAQKPGLVPGSISKSMEPEDAYFPRQRTTLTASQVNPGFMGYLGPDYPVNYSHRYATISGPDVDQPGADALDRVVPGPAPGTPDRTAFTINQATIMNYSTILKFLGRSRSGAISKLNTLAQSMSGNLALSFVPQTPSGRSGDPAAPDTEAIFKKLKLDKVDGAETHLTQPQKDGGPPGRRQALTPGVDRPGVAAKYDALKTPVTAHDLVSSALVDRLEFVRQYLRGEAPNTPQAKQLYESIIREPAFRKAVSIIEASCVEGVLALTAQLELKEQENEALRSQLMELEGLLDSRSARPSVGSATRLDLAPELALSNAGLDGSLSASATRKSGTSRRLGHSTAPNRLAVTFQDEAALDSRSEETYKEEVKRLTDMVNDYGRDNLRLSTHEDELVRENALYKSKVYILEESFAKLSETNRVLQQRLNALPESRGPAPPTADHPSGERLIEEILRRFSEASAVLEGATRDTNGTLDLLSTVKEALQAVRLAQEGIGDGADALERGCKGLDDALRRLASASSQLGTLKDILRQSDHQSPGMSPRRPGASPSSLYAEPLFAQTNA</sequence>
<dbReference type="AlphaFoldDB" id="A0A4Z1SR91"/>
<dbReference type="OrthoDB" id="10254485at2759"/>
<evidence type="ECO:0000313" key="3">
    <source>
        <dbReference type="EMBL" id="TNJ28402.1"/>
    </source>
</evidence>
<reference evidence="3 4" key="1">
    <citation type="submission" date="2019-05" db="EMBL/GenBank/DDBJ databases">
        <title>The compact genome of Giardia muris reveals important steps in the evolution of intestinal protozoan parasites.</title>
        <authorList>
            <person name="Xu F."/>
            <person name="Jimenez-Gonzalez A."/>
            <person name="Einarsson E."/>
            <person name="Astvaldsson A."/>
            <person name="Peirasmaki D."/>
            <person name="Eckmann L."/>
            <person name="Andersson J.O."/>
            <person name="Svard S.G."/>
            <person name="Jerlstrom-Hultqvist J."/>
        </authorList>
    </citation>
    <scope>NUCLEOTIDE SEQUENCE [LARGE SCALE GENOMIC DNA]</scope>
    <source>
        <strain evidence="3 4">Roberts-Thomson</strain>
    </source>
</reference>
<keyword evidence="1" id="KW-0175">Coiled coil</keyword>
<dbReference type="EMBL" id="VDLU01000002">
    <property type="protein sequence ID" value="TNJ28402.1"/>
    <property type="molecule type" value="Genomic_DNA"/>
</dbReference>